<sequence>MDVHTLSTEQKSLLASTLDSLNIGNNYDFNITGYTDYVASKDYNMQLAKKRADYIKDYIETKYPQLIHSLYTSAHGELITEEDAIKSSKNGEHESRRVDVVIMYAGYTGFIQLDKKKFMGKPYAQLKAGDSIELRNLHFVLNTTNLEENSKKSLDTLVQELKNHTSVKIRIEGHVCCGDIYTYYAQAFKQKQKQLSKDRAHSVYQYLIKNGISENRLSFVGYGFNKPKIYPEKTEEDKAANRRVIVKILYP</sequence>
<dbReference type="CDD" id="cd07185">
    <property type="entry name" value="OmpA_C-like"/>
    <property type="match status" value="1"/>
</dbReference>
<comment type="subcellular location">
    <subcellularLocation>
        <location evidence="1">Cell outer membrane</location>
    </subcellularLocation>
</comment>
<evidence type="ECO:0000256" key="2">
    <source>
        <dbReference type="ARBA" id="ARBA00023136"/>
    </source>
</evidence>
<dbReference type="SUPFAM" id="SSF103088">
    <property type="entry name" value="OmpA-like"/>
    <property type="match status" value="2"/>
</dbReference>
<evidence type="ECO:0000256" key="4">
    <source>
        <dbReference type="PROSITE-ProRule" id="PRU00473"/>
    </source>
</evidence>
<dbReference type="PANTHER" id="PTHR30329:SF21">
    <property type="entry name" value="LIPOPROTEIN YIAD-RELATED"/>
    <property type="match status" value="1"/>
</dbReference>
<keyword evidence="3" id="KW-0998">Cell outer membrane</keyword>
<dbReference type="InterPro" id="IPR050330">
    <property type="entry name" value="Bact_OuterMem_StrucFunc"/>
</dbReference>
<accession>A0ABQ5MIP8</accession>
<dbReference type="InterPro" id="IPR006665">
    <property type="entry name" value="OmpA-like"/>
</dbReference>
<dbReference type="InterPro" id="IPR006664">
    <property type="entry name" value="OMP_bac"/>
</dbReference>
<dbReference type="Proteomes" id="UP001143543">
    <property type="component" value="Unassembled WGS sequence"/>
</dbReference>
<gene>
    <name evidence="6" type="ORF">Y10_16640</name>
</gene>
<reference evidence="6" key="1">
    <citation type="submission" date="2022-07" db="EMBL/GenBank/DDBJ databases">
        <title>Taxonomy of Novel Oxalotrophic and Methylotrophic Bacteria.</title>
        <authorList>
            <person name="Sahin N."/>
            <person name="Tani A."/>
        </authorList>
    </citation>
    <scope>NUCLEOTIDE SEQUENCE</scope>
    <source>
        <strain evidence="6">Y10</strain>
    </source>
</reference>
<dbReference type="PRINTS" id="PR01021">
    <property type="entry name" value="OMPADOMAIN"/>
</dbReference>
<evidence type="ECO:0000256" key="1">
    <source>
        <dbReference type="ARBA" id="ARBA00004442"/>
    </source>
</evidence>
<dbReference type="PROSITE" id="PS51123">
    <property type="entry name" value="OMPA_2"/>
    <property type="match status" value="2"/>
</dbReference>
<evidence type="ECO:0000313" key="7">
    <source>
        <dbReference type="Proteomes" id="UP001143543"/>
    </source>
</evidence>
<dbReference type="EMBL" id="BRVO01000002">
    <property type="protein sequence ID" value="GLB49296.1"/>
    <property type="molecule type" value="Genomic_DNA"/>
</dbReference>
<dbReference type="PANTHER" id="PTHR30329">
    <property type="entry name" value="STATOR ELEMENT OF FLAGELLAR MOTOR COMPLEX"/>
    <property type="match status" value="1"/>
</dbReference>
<comment type="caution">
    <text evidence="6">The sequence shown here is derived from an EMBL/GenBank/DDBJ whole genome shotgun (WGS) entry which is preliminary data.</text>
</comment>
<evidence type="ECO:0000313" key="6">
    <source>
        <dbReference type="EMBL" id="GLB49296.1"/>
    </source>
</evidence>
<evidence type="ECO:0000256" key="3">
    <source>
        <dbReference type="ARBA" id="ARBA00023237"/>
    </source>
</evidence>
<dbReference type="InterPro" id="IPR036737">
    <property type="entry name" value="OmpA-like_sf"/>
</dbReference>
<proteinExistence type="predicted"/>
<keyword evidence="7" id="KW-1185">Reference proteome</keyword>
<feature type="domain" description="OmpA-like" evidence="5">
    <location>
        <begin position="126"/>
        <end position="251"/>
    </location>
</feature>
<evidence type="ECO:0000259" key="5">
    <source>
        <dbReference type="PROSITE" id="PS51123"/>
    </source>
</evidence>
<feature type="domain" description="OmpA-like" evidence="5">
    <location>
        <begin position="1"/>
        <end position="106"/>
    </location>
</feature>
<dbReference type="Gene3D" id="3.30.1330.60">
    <property type="entry name" value="OmpA-like domain"/>
    <property type="match status" value="2"/>
</dbReference>
<name>A0ABQ5MIP8_9FLAO</name>
<organism evidence="6 7">
    <name type="scientific">Neptunitalea lumnitzerae</name>
    <dbReference type="NCBI Taxonomy" id="2965509"/>
    <lineage>
        <taxon>Bacteria</taxon>
        <taxon>Pseudomonadati</taxon>
        <taxon>Bacteroidota</taxon>
        <taxon>Flavobacteriia</taxon>
        <taxon>Flavobacteriales</taxon>
        <taxon>Flavobacteriaceae</taxon>
        <taxon>Neptunitalea</taxon>
    </lineage>
</organism>
<protein>
    <submittedName>
        <fullName evidence="6">Cell envelope biogenesis protein OmpA</fullName>
    </submittedName>
</protein>
<dbReference type="Pfam" id="PF00691">
    <property type="entry name" value="OmpA"/>
    <property type="match status" value="2"/>
</dbReference>
<keyword evidence="2 4" id="KW-0472">Membrane</keyword>